<evidence type="ECO:0000256" key="1">
    <source>
        <dbReference type="SAM" id="MobiDB-lite"/>
    </source>
</evidence>
<gene>
    <name evidence="2" type="ORF">HNP32_001435</name>
</gene>
<organism evidence="2 3">
    <name type="scientific">Brevundimonas bullata</name>
    <dbReference type="NCBI Taxonomy" id="13160"/>
    <lineage>
        <taxon>Bacteria</taxon>
        <taxon>Pseudomonadati</taxon>
        <taxon>Pseudomonadota</taxon>
        <taxon>Alphaproteobacteria</taxon>
        <taxon>Caulobacterales</taxon>
        <taxon>Caulobacteraceae</taxon>
        <taxon>Brevundimonas</taxon>
    </lineage>
</organism>
<keyword evidence="3" id="KW-1185">Reference proteome</keyword>
<feature type="compositionally biased region" description="Basic and acidic residues" evidence="1">
    <location>
        <begin position="28"/>
        <end position="41"/>
    </location>
</feature>
<reference evidence="2 3" key="1">
    <citation type="submission" date="2020-08" db="EMBL/GenBank/DDBJ databases">
        <title>Functional genomics of gut bacteria from endangered species of beetles.</title>
        <authorList>
            <person name="Carlos-Shanley C."/>
        </authorList>
    </citation>
    <scope>NUCLEOTIDE SEQUENCE [LARGE SCALE GENOMIC DNA]</scope>
    <source>
        <strain evidence="2 3">S00123</strain>
    </source>
</reference>
<dbReference type="AlphaFoldDB" id="A0A7W7INQ6"/>
<evidence type="ECO:0000313" key="2">
    <source>
        <dbReference type="EMBL" id="MBB4797711.1"/>
    </source>
</evidence>
<evidence type="ECO:0000313" key="3">
    <source>
        <dbReference type="Proteomes" id="UP000539957"/>
    </source>
</evidence>
<proteinExistence type="predicted"/>
<dbReference type="EMBL" id="JACHKY010000002">
    <property type="protein sequence ID" value="MBB4797711.1"/>
    <property type="molecule type" value="Genomic_DNA"/>
</dbReference>
<feature type="compositionally biased region" description="Basic and acidic residues" evidence="1">
    <location>
        <begin position="53"/>
        <end position="78"/>
    </location>
</feature>
<dbReference type="Proteomes" id="UP000539957">
    <property type="component" value="Unassembled WGS sequence"/>
</dbReference>
<feature type="region of interest" description="Disordered" evidence="1">
    <location>
        <begin position="1"/>
        <end position="78"/>
    </location>
</feature>
<comment type="caution">
    <text evidence="2">The sequence shown here is derived from an EMBL/GenBank/DDBJ whole genome shotgun (WGS) entry which is preliminary data.</text>
</comment>
<accession>A0A7W7INQ6</accession>
<protein>
    <submittedName>
        <fullName evidence="2">Uncharacterized protein</fullName>
    </submittedName>
</protein>
<dbReference type="RefSeq" id="WP_184269178.1">
    <property type="nucleotide sequence ID" value="NZ_JACHKY010000002.1"/>
</dbReference>
<sequence length="78" mass="8489">MTSEQSRGRARNAATPGGKPEADESDEAVERVGRESRKRAGPDGPDARVVGDIFKRPPDRRRSKEIGPKKPAERPPNG</sequence>
<name>A0A7W7INQ6_9CAUL</name>